<dbReference type="Proteomes" id="UP000030428">
    <property type="component" value="Unassembled WGS sequence"/>
</dbReference>
<dbReference type="AlphaFoldDB" id="A0A0A6PD02"/>
<sequence length="345" mass="40430">MSDENAWEEIKQSLQQLSQNDALTSSQSFLLKLQHWADTEQYSLEIFKAFINIFQYMSADIQTGQSINTLLEQAISGTYVQPGWDVHAVYQANGDIFNFIFNQFREDIAPKESGILIPVILLVMNNKEAEALDSGVAFQNHHNELHDDFQQLKTLLVEHKINWLNRYKALPEEWQPFLSDENTMSIKQIMKEALSLVEGCTRPLIPHFIDIRTLNNSENRPKKYKFGLRKLRDGCIVIMDIISMRHPQIQREFRKSLLDAFPNTLVAAIYPIPPSHLGKLSQTMILIEQYTELEFYKRHKTDRDLKCDEINEKFRLERWIQELQQFLPNKVKMNTTDPRTSWDLL</sequence>
<organism evidence="1 2">
    <name type="scientific">Candidatus Thiomargarita nelsonii</name>
    <dbReference type="NCBI Taxonomy" id="1003181"/>
    <lineage>
        <taxon>Bacteria</taxon>
        <taxon>Pseudomonadati</taxon>
        <taxon>Pseudomonadota</taxon>
        <taxon>Gammaproteobacteria</taxon>
        <taxon>Thiotrichales</taxon>
        <taxon>Thiotrichaceae</taxon>
        <taxon>Thiomargarita</taxon>
    </lineage>
</organism>
<dbReference type="EMBL" id="JSZA02000079">
    <property type="protein sequence ID" value="KHD08558.1"/>
    <property type="molecule type" value="Genomic_DNA"/>
</dbReference>
<evidence type="ECO:0000313" key="1">
    <source>
        <dbReference type="EMBL" id="KHD08558.1"/>
    </source>
</evidence>
<comment type="caution">
    <text evidence="1">The sequence shown here is derived from an EMBL/GenBank/DDBJ whole genome shotgun (WGS) entry which is preliminary data.</text>
</comment>
<proteinExistence type="predicted"/>
<accession>A0A0A6PD02</accession>
<reference evidence="1 2" key="1">
    <citation type="journal article" date="2016" name="Front. Microbiol.">
        <title>Single-Cell (Meta-)Genomics of a Dimorphic Candidatus Thiomargarita nelsonii Reveals Genomic Plasticity.</title>
        <authorList>
            <person name="Flood B.E."/>
            <person name="Fliss P."/>
            <person name="Jones D.S."/>
            <person name="Dick G.J."/>
            <person name="Jain S."/>
            <person name="Kaster A.K."/>
            <person name="Winkel M."/>
            <person name="Mussmann M."/>
            <person name="Bailey J."/>
        </authorList>
    </citation>
    <scope>NUCLEOTIDE SEQUENCE [LARGE SCALE GENOMIC DNA]</scope>
    <source>
        <strain evidence="1">Hydrate Ridge</strain>
    </source>
</reference>
<gene>
    <name evidence="1" type="ORF">PN36_19315</name>
</gene>
<name>A0A0A6PD02_9GAMM</name>
<keyword evidence="2" id="KW-1185">Reference proteome</keyword>
<protein>
    <submittedName>
        <fullName evidence="1">Uncharacterized protein</fullName>
    </submittedName>
</protein>
<evidence type="ECO:0000313" key="2">
    <source>
        <dbReference type="Proteomes" id="UP000030428"/>
    </source>
</evidence>